<protein>
    <recommendedName>
        <fullName evidence="3">DUF4283 domain-containing protein</fullName>
    </recommendedName>
</protein>
<dbReference type="InParanoid" id="M1DSB5"/>
<proteinExistence type="predicted"/>
<evidence type="ECO:0000313" key="2">
    <source>
        <dbReference type="Proteomes" id="UP000011115"/>
    </source>
</evidence>
<dbReference type="PANTHER" id="PTHR34427:SF10">
    <property type="entry name" value="DUF4283 DOMAIN-CONTAINING PROTEIN"/>
    <property type="match status" value="1"/>
</dbReference>
<reference evidence="1" key="2">
    <citation type="submission" date="2015-06" db="UniProtKB">
        <authorList>
            <consortium name="EnsemblPlants"/>
        </authorList>
    </citation>
    <scope>IDENTIFICATION</scope>
    <source>
        <strain evidence="1">DM1-3 516 R44</strain>
    </source>
</reference>
<dbReference type="Proteomes" id="UP000011115">
    <property type="component" value="Unassembled WGS sequence"/>
</dbReference>
<name>M1DSB5_SOLTU</name>
<dbReference type="EnsemblPlants" id="PGSC0003DMT400093609">
    <property type="protein sequence ID" value="PGSC0003DMT400093609"/>
    <property type="gene ID" value="PGSC0003DMG400043180"/>
</dbReference>
<evidence type="ECO:0000313" key="1">
    <source>
        <dbReference type="EnsemblPlants" id="PGSC0003DMT400093609"/>
    </source>
</evidence>
<dbReference type="PaxDb" id="4113-PGSC0003DMT400093609"/>
<keyword evidence="2" id="KW-1185">Reference proteome</keyword>
<dbReference type="AlphaFoldDB" id="M1DSB5"/>
<organism evidence="1 2">
    <name type="scientific">Solanum tuberosum</name>
    <name type="common">Potato</name>
    <dbReference type="NCBI Taxonomy" id="4113"/>
    <lineage>
        <taxon>Eukaryota</taxon>
        <taxon>Viridiplantae</taxon>
        <taxon>Streptophyta</taxon>
        <taxon>Embryophyta</taxon>
        <taxon>Tracheophyta</taxon>
        <taxon>Spermatophyta</taxon>
        <taxon>Magnoliopsida</taxon>
        <taxon>eudicotyledons</taxon>
        <taxon>Gunneridae</taxon>
        <taxon>Pentapetalae</taxon>
        <taxon>asterids</taxon>
        <taxon>lamiids</taxon>
        <taxon>Solanales</taxon>
        <taxon>Solanaceae</taxon>
        <taxon>Solanoideae</taxon>
        <taxon>Solaneae</taxon>
        <taxon>Solanum</taxon>
    </lineage>
</organism>
<accession>M1DSB5</accession>
<dbReference type="Gramene" id="PGSC0003DMT400093609">
    <property type="protein sequence ID" value="PGSC0003DMT400093609"/>
    <property type="gene ID" value="PGSC0003DMG400043180"/>
</dbReference>
<reference evidence="2" key="1">
    <citation type="journal article" date="2011" name="Nature">
        <title>Genome sequence and analysis of the tuber crop potato.</title>
        <authorList>
            <consortium name="The Potato Genome Sequencing Consortium"/>
        </authorList>
    </citation>
    <scope>NUCLEOTIDE SEQUENCE [LARGE SCALE GENOMIC DNA]</scope>
    <source>
        <strain evidence="2">cv. DM1-3 516 R44</strain>
    </source>
</reference>
<dbReference type="HOGENOM" id="CLU_1920839_0_0_1"/>
<evidence type="ECO:0008006" key="3">
    <source>
        <dbReference type="Google" id="ProtNLM"/>
    </source>
</evidence>
<sequence>MVQEPTISKVQGTVTASLHHDGKDLLQRCLIGSFPDCNEMLTRNDVRRRIQQTWKGVYNIQVFDMNGIQFLFDSSRGKMHSTFFLVTGRDRANNLCLTGGLRRLGLIQPTPLFNGFGFEYLVYLFNYDLRIL</sequence>
<dbReference type="PANTHER" id="PTHR34427">
    <property type="entry name" value="DUF4283 DOMAIN PROTEIN"/>
    <property type="match status" value="1"/>
</dbReference>